<keyword evidence="1" id="KW-1185">Reference proteome</keyword>
<dbReference type="AlphaFoldDB" id="A0A915I2U7"/>
<organism evidence="1 2">
    <name type="scientific">Romanomermis culicivorax</name>
    <name type="common">Nematode worm</name>
    <dbReference type="NCBI Taxonomy" id="13658"/>
    <lineage>
        <taxon>Eukaryota</taxon>
        <taxon>Metazoa</taxon>
        <taxon>Ecdysozoa</taxon>
        <taxon>Nematoda</taxon>
        <taxon>Enoplea</taxon>
        <taxon>Dorylaimia</taxon>
        <taxon>Mermithida</taxon>
        <taxon>Mermithoidea</taxon>
        <taxon>Mermithidae</taxon>
        <taxon>Romanomermis</taxon>
    </lineage>
</organism>
<sequence length="103" mass="11940">MDGVRHSTSLHKATLVWRNIDNPAEPRVEDRLQHLHHMAEEADWPNNLKPSPIYLALAPFHFVSWMHAISMRRALRASPSSRLHPVIVPTLIVPSRIKKRFLQ</sequence>
<protein>
    <submittedName>
        <fullName evidence="2">Uncharacterized protein</fullName>
    </submittedName>
</protein>
<name>A0A915I2U7_ROMCU</name>
<evidence type="ECO:0000313" key="1">
    <source>
        <dbReference type="Proteomes" id="UP000887565"/>
    </source>
</evidence>
<evidence type="ECO:0000313" key="2">
    <source>
        <dbReference type="WBParaSite" id="nRc.2.0.1.t08160-RA"/>
    </source>
</evidence>
<dbReference type="Proteomes" id="UP000887565">
    <property type="component" value="Unplaced"/>
</dbReference>
<accession>A0A915I2U7</accession>
<reference evidence="2" key="1">
    <citation type="submission" date="2022-11" db="UniProtKB">
        <authorList>
            <consortium name="WormBaseParasite"/>
        </authorList>
    </citation>
    <scope>IDENTIFICATION</scope>
</reference>
<dbReference type="WBParaSite" id="nRc.2.0.1.t08160-RA">
    <property type="protein sequence ID" value="nRc.2.0.1.t08160-RA"/>
    <property type="gene ID" value="nRc.2.0.1.g08160"/>
</dbReference>
<proteinExistence type="predicted"/>